<evidence type="ECO:0008006" key="18">
    <source>
        <dbReference type="Google" id="ProtNLM"/>
    </source>
</evidence>
<dbReference type="CDD" id="cd11056">
    <property type="entry name" value="CYP6-like"/>
    <property type="match status" value="1"/>
</dbReference>
<dbReference type="PANTHER" id="PTHR24292">
    <property type="entry name" value="CYTOCHROME P450"/>
    <property type="match status" value="1"/>
</dbReference>
<keyword evidence="9 14" id="KW-0560">Oxidoreductase</keyword>
<dbReference type="InterPro" id="IPR001128">
    <property type="entry name" value="Cyt_P450"/>
</dbReference>
<dbReference type="PRINTS" id="PR00463">
    <property type="entry name" value="EP450I"/>
</dbReference>
<evidence type="ECO:0000256" key="14">
    <source>
        <dbReference type="RuleBase" id="RU000461"/>
    </source>
</evidence>
<proteinExistence type="inferred from homology"/>
<dbReference type="EMBL" id="JADYXP020000024">
    <property type="protein sequence ID" value="KAL0101735.1"/>
    <property type="molecule type" value="Genomic_DNA"/>
</dbReference>
<comment type="subcellular location">
    <subcellularLocation>
        <location evidence="3">Endoplasmic reticulum membrane</location>
        <topology evidence="3">Peripheral membrane protein</topology>
    </subcellularLocation>
    <subcellularLocation>
        <location evidence="2">Microsome membrane</location>
        <topology evidence="2">Peripheral membrane protein</topology>
    </subcellularLocation>
</comment>
<dbReference type="SUPFAM" id="SSF48264">
    <property type="entry name" value="Cytochrome P450"/>
    <property type="match status" value="1"/>
</dbReference>
<dbReference type="Proteomes" id="UP001430953">
    <property type="component" value="Unassembled WGS sequence"/>
</dbReference>
<reference evidence="16 17" key="1">
    <citation type="submission" date="2023-03" db="EMBL/GenBank/DDBJ databases">
        <title>High recombination rates correlate with genetic variation in Cardiocondyla obscurior ants.</title>
        <authorList>
            <person name="Errbii M."/>
        </authorList>
    </citation>
    <scope>NUCLEOTIDE SEQUENCE [LARGE SCALE GENOMIC DNA]</scope>
    <source>
        <strain evidence="16">Alpha-2009</strain>
        <tissue evidence="16">Whole body</tissue>
    </source>
</reference>
<evidence type="ECO:0000256" key="15">
    <source>
        <dbReference type="SAM" id="Phobius"/>
    </source>
</evidence>
<evidence type="ECO:0000256" key="10">
    <source>
        <dbReference type="ARBA" id="ARBA00023004"/>
    </source>
</evidence>
<comment type="similarity">
    <text evidence="4 14">Belongs to the cytochrome P450 family.</text>
</comment>
<keyword evidence="11 14" id="KW-0503">Monooxygenase</keyword>
<dbReference type="GO" id="GO:0016705">
    <property type="term" value="F:oxidoreductase activity, acting on paired donors, with incorporation or reduction of molecular oxygen"/>
    <property type="evidence" value="ECO:0007669"/>
    <property type="project" value="InterPro"/>
</dbReference>
<evidence type="ECO:0000256" key="6">
    <source>
        <dbReference type="ARBA" id="ARBA00022723"/>
    </source>
</evidence>
<evidence type="ECO:0000256" key="1">
    <source>
        <dbReference type="ARBA" id="ARBA00001971"/>
    </source>
</evidence>
<evidence type="ECO:0000313" key="17">
    <source>
        <dbReference type="Proteomes" id="UP001430953"/>
    </source>
</evidence>
<dbReference type="InterPro" id="IPR017972">
    <property type="entry name" value="Cyt_P450_CS"/>
</dbReference>
<keyword evidence="15" id="KW-1133">Transmembrane helix</keyword>
<evidence type="ECO:0000256" key="13">
    <source>
        <dbReference type="PIRSR" id="PIRSR602401-1"/>
    </source>
</evidence>
<keyword evidence="8" id="KW-0492">Microsome</keyword>
<keyword evidence="15" id="KW-0812">Transmembrane</keyword>
<keyword evidence="17" id="KW-1185">Reference proteome</keyword>
<protein>
    <recommendedName>
        <fullName evidence="18">Cytochrome P450</fullName>
    </recommendedName>
</protein>
<organism evidence="16 17">
    <name type="scientific">Cardiocondyla obscurior</name>
    <dbReference type="NCBI Taxonomy" id="286306"/>
    <lineage>
        <taxon>Eukaryota</taxon>
        <taxon>Metazoa</taxon>
        <taxon>Ecdysozoa</taxon>
        <taxon>Arthropoda</taxon>
        <taxon>Hexapoda</taxon>
        <taxon>Insecta</taxon>
        <taxon>Pterygota</taxon>
        <taxon>Neoptera</taxon>
        <taxon>Endopterygota</taxon>
        <taxon>Hymenoptera</taxon>
        <taxon>Apocrita</taxon>
        <taxon>Aculeata</taxon>
        <taxon>Formicoidea</taxon>
        <taxon>Formicidae</taxon>
        <taxon>Myrmicinae</taxon>
        <taxon>Cardiocondyla</taxon>
    </lineage>
</organism>
<gene>
    <name evidence="16" type="ORF">PUN28_019105</name>
</gene>
<dbReference type="InterPro" id="IPR050476">
    <property type="entry name" value="Insect_CytP450_Detox"/>
</dbReference>
<dbReference type="GO" id="GO:0020037">
    <property type="term" value="F:heme binding"/>
    <property type="evidence" value="ECO:0007669"/>
    <property type="project" value="InterPro"/>
</dbReference>
<dbReference type="AlphaFoldDB" id="A0AAW2EFM1"/>
<evidence type="ECO:0000256" key="9">
    <source>
        <dbReference type="ARBA" id="ARBA00023002"/>
    </source>
</evidence>
<evidence type="ECO:0000256" key="8">
    <source>
        <dbReference type="ARBA" id="ARBA00022848"/>
    </source>
</evidence>
<keyword evidence="5 13" id="KW-0349">Heme</keyword>
<evidence type="ECO:0000256" key="11">
    <source>
        <dbReference type="ARBA" id="ARBA00023033"/>
    </source>
</evidence>
<dbReference type="GO" id="GO:0005789">
    <property type="term" value="C:endoplasmic reticulum membrane"/>
    <property type="evidence" value="ECO:0007669"/>
    <property type="project" value="UniProtKB-SubCell"/>
</dbReference>
<evidence type="ECO:0000313" key="16">
    <source>
        <dbReference type="EMBL" id="KAL0101735.1"/>
    </source>
</evidence>
<dbReference type="PRINTS" id="PR00385">
    <property type="entry name" value="P450"/>
</dbReference>
<evidence type="ECO:0000256" key="4">
    <source>
        <dbReference type="ARBA" id="ARBA00010617"/>
    </source>
</evidence>
<dbReference type="GO" id="GO:0004497">
    <property type="term" value="F:monooxygenase activity"/>
    <property type="evidence" value="ECO:0007669"/>
    <property type="project" value="UniProtKB-KW"/>
</dbReference>
<evidence type="ECO:0000256" key="2">
    <source>
        <dbReference type="ARBA" id="ARBA00004174"/>
    </source>
</evidence>
<keyword evidence="12 15" id="KW-0472">Membrane</keyword>
<dbReference type="PANTHER" id="PTHR24292:SF54">
    <property type="entry name" value="CYP9F3-RELATED"/>
    <property type="match status" value="1"/>
</dbReference>
<dbReference type="Gene3D" id="1.10.630.10">
    <property type="entry name" value="Cytochrome P450"/>
    <property type="match status" value="1"/>
</dbReference>
<keyword evidence="6 13" id="KW-0479">Metal-binding</keyword>
<evidence type="ECO:0000256" key="3">
    <source>
        <dbReference type="ARBA" id="ARBA00004406"/>
    </source>
</evidence>
<keyword evidence="7" id="KW-0256">Endoplasmic reticulum</keyword>
<comment type="caution">
    <text evidence="16">The sequence shown here is derived from an EMBL/GenBank/DDBJ whole genome shotgun (WGS) entry which is preliminary data.</text>
</comment>
<dbReference type="FunFam" id="1.10.630.10:FF:000042">
    <property type="entry name" value="Cytochrome P450"/>
    <property type="match status" value="1"/>
</dbReference>
<dbReference type="InterPro" id="IPR036396">
    <property type="entry name" value="Cyt_P450_sf"/>
</dbReference>
<accession>A0AAW2EFM1</accession>
<dbReference type="Pfam" id="PF00067">
    <property type="entry name" value="p450"/>
    <property type="match status" value="1"/>
</dbReference>
<feature type="transmembrane region" description="Helical" evidence="15">
    <location>
        <begin position="6"/>
        <end position="29"/>
    </location>
</feature>
<dbReference type="PROSITE" id="PS00086">
    <property type="entry name" value="CYTOCHROME_P450"/>
    <property type="match status" value="1"/>
</dbReference>
<sequence length="507" mass="58120">MVLAELIGAAIVVSSILYIYFKFAIFNFWSDKGVFYLEPVVPIGNIFNLLIGRKQIGIFLHEIYSKHKSHRVIGLYSIHKPNLIIADLNLIQMVLTKEFSTFHDRGVFCNEQIDPLMGNLFALSGKKWRNLRVKLTPTFTSGKIKQMFTVLKESSDELTKYLEVKAQMKDSIDIKDIFARYTTDVIMTTAFGVKSNCIEEPNNEYRSMGKKIFDINSIWIALFMFAPQILEFFSISLTPREVSSFYMNMFRENVEYRDKHNVVRHDFMNLLIQLMKKGYVESDGDKNGIDEPSTVSKLTMTEATAQSYVFFAAGFETSSTTATFALYELAQHHDIQDKVREEIDESLTKHGELTYDAINEMTYLHKVINETLRKYPPLPLLNRICTKDVYLPIVNVHLPKGTAITIPVYGLHHDPLIYPDPEKFDPERFNTDAVKKRHPYAYMPFGEGPRICIGARFGYVQTKVGLVNLLSKYKFDLDPRTHVPIVFKESSGVLAAKGGVHLIIKPR</sequence>
<feature type="binding site" description="axial binding residue" evidence="13">
    <location>
        <position position="452"/>
    </location>
    <ligand>
        <name>heme</name>
        <dbReference type="ChEBI" id="CHEBI:30413"/>
    </ligand>
    <ligandPart>
        <name>Fe</name>
        <dbReference type="ChEBI" id="CHEBI:18248"/>
    </ligandPart>
</feature>
<evidence type="ECO:0000256" key="12">
    <source>
        <dbReference type="ARBA" id="ARBA00023136"/>
    </source>
</evidence>
<name>A0AAW2EFM1_9HYME</name>
<dbReference type="GO" id="GO:0005506">
    <property type="term" value="F:iron ion binding"/>
    <property type="evidence" value="ECO:0007669"/>
    <property type="project" value="InterPro"/>
</dbReference>
<evidence type="ECO:0000256" key="7">
    <source>
        <dbReference type="ARBA" id="ARBA00022824"/>
    </source>
</evidence>
<evidence type="ECO:0000256" key="5">
    <source>
        <dbReference type="ARBA" id="ARBA00022617"/>
    </source>
</evidence>
<dbReference type="InterPro" id="IPR002401">
    <property type="entry name" value="Cyt_P450_E_grp-I"/>
</dbReference>
<feature type="transmembrane region" description="Helical" evidence="15">
    <location>
        <begin position="218"/>
        <end position="237"/>
    </location>
</feature>
<keyword evidence="10 13" id="KW-0408">Iron</keyword>
<comment type="cofactor">
    <cofactor evidence="1 13">
        <name>heme</name>
        <dbReference type="ChEBI" id="CHEBI:30413"/>
    </cofactor>
</comment>